<dbReference type="InterPro" id="IPR001310">
    <property type="entry name" value="Histidine_triad_HIT"/>
</dbReference>
<evidence type="ECO:0000256" key="9">
    <source>
        <dbReference type="ARBA" id="ARBA00022801"/>
    </source>
</evidence>
<dbReference type="EC" id="3.6.1.31" evidence="4"/>
<feature type="short sequence motif" description="Histidine triad motif" evidence="17 18">
    <location>
        <begin position="164"/>
        <end position="168"/>
    </location>
</feature>
<comment type="pathway">
    <text evidence="3">Amino-acid biosynthesis; L-histidine biosynthesis; L-histidine from 5-phospho-alpha-D-ribose 1-diphosphate: step 2/9.</text>
</comment>
<dbReference type="GO" id="GO:0000105">
    <property type="term" value="P:L-histidine biosynthetic process"/>
    <property type="evidence" value="ECO:0007669"/>
    <property type="project" value="UniProtKB-UniPathway"/>
</dbReference>
<keyword evidence="13" id="KW-0811">Translocation</keyword>
<dbReference type="OrthoDB" id="672793at2759"/>
<dbReference type="GO" id="GO:0005524">
    <property type="term" value="F:ATP binding"/>
    <property type="evidence" value="ECO:0007669"/>
    <property type="project" value="UniProtKB-KW"/>
</dbReference>
<keyword evidence="11" id="KW-0653">Protein transport</keyword>
<dbReference type="CDD" id="cd11534">
    <property type="entry name" value="NTP-PPase_HisIE_like"/>
    <property type="match status" value="1"/>
</dbReference>
<dbReference type="PROSITE" id="PS51084">
    <property type="entry name" value="HIT_2"/>
    <property type="match status" value="1"/>
</dbReference>
<dbReference type="GO" id="GO:0043953">
    <property type="term" value="P:protein transport by the Tat complex"/>
    <property type="evidence" value="ECO:0007669"/>
    <property type="project" value="InterPro"/>
</dbReference>
<comment type="subcellular location">
    <subcellularLocation>
        <location evidence="2">Membrane</location>
        <topology evidence="2">Single-pass membrane protein</topology>
    </subcellularLocation>
</comment>
<evidence type="ECO:0000256" key="13">
    <source>
        <dbReference type="ARBA" id="ARBA00023010"/>
    </source>
</evidence>
<feature type="domain" description="HIT" evidence="19">
    <location>
        <begin position="72"/>
        <end position="179"/>
    </location>
</feature>
<sequence>MVRKGADPSQSYVAKLLHKGPDAVLKKVAEEAGEVLLAAKDGQTQQIIYEVADLWFHTLVTLAQYNLTSDDILKELARHELPAKKIYEDDEFIAFHDIRPAAPIHILIIPRQHIEKLSDCTTEQTQMLGRMQLLAVQLMQELGCTNGFRTVINCGPDGGQEVYHLHLHAMGGPRPWATIPAVLILLFGGKRLRNLGSDLGESIKGFKKGIADASSDDKTKVIEAEKDKIQS</sequence>
<dbReference type="EMBL" id="CAJPEV010003955">
    <property type="protein sequence ID" value="CAG0900884.1"/>
    <property type="molecule type" value="Genomic_DNA"/>
</dbReference>
<keyword evidence="21" id="KW-1185">Reference proteome</keyword>
<dbReference type="Pfam" id="PF01503">
    <property type="entry name" value="PRA-PH"/>
    <property type="match status" value="1"/>
</dbReference>
<dbReference type="Gene3D" id="1.10.287.1080">
    <property type="entry name" value="MazG-like"/>
    <property type="match status" value="1"/>
</dbReference>
<dbReference type="NCBIfam" id="TIGR03188">
    <property type="entry name" value="histidine_hisI"/>
    <property type="match status" value="1"/>
</dbReference>
<evidence type="ECO:0000256" key="16">
    <source>
        <dbReference type="PIRSR" id="PIRSR601310-1"/>
    </source>
</evidence>
<evidence type="ECO:0000256" key="1">
    <source>
        <dbReference type="ARBA" id="ARBA00001460"/>
    </source>
</evidence>
<keyword evidence="7" id="KW-0812">Transmembrane</keyword>
<evidence type="ECO:0000256" key="5">
    <source>
        <dbReference type="ARBA" id="ARBA00022448"/>
    </source>
</evidence>
<evidence type="ECO:0000313" key="20">
    <source>
        <dbReference type="EMBL" id="CAD7251940.1"/>
    </source>
</evidence>
<evidence type="ECO:0000256" key="6">
    <source>
        <dbReference type="ARBA" id="ARBA00022605"/>
    </source>
</evidence>
<reference evidence="20" key="1">
    <citation type="submission" date="2020-11" db="EMBL/GenBank/DDBJ databases">
        <authorList>
            <person name="Tran Van P."/>
        </authorList>
    </citation>
    <scope>NUCLEOTIDE SEQUENCE</scope>
</reference>
<dbReference type="InterPro" id="IPR006312">
    <property type="entry name" value="TatA/E"/>
</dbReference>
<dbReference type="InterPro" id="IPR036265">
    <property type="entry name" value="HIT-like_sf"/>
</dbReference>
<keyword evidence="10" id="KW-0067">ATP-binding</keyword>
<dbReference type="GO" id="GO:0016020">
    <property type="term" value="C:membrane"/>
    <property type="evidence" value="ECO:0007669"/>
    <property type="project" value="UniProtKB-SubCell"/>
</dbReference>
<feature type="active site" description="Tele-AMP-histidine intermediate" evidence="16">
    <location>
        <position position="166"/>
    </location>
</feature>
<keyword evidence="5" id="KW-0813">Transport</keyword>
<evidence type="ECO:0000256" key="17">
    <source>
        <dbReference type="PIRSR" id="PIRSR601310-3"/>
    </source>
</evidence>
<keyword evidence="14" id="KW-0368">Histidine biosynthesis</keyword>
<evidence type="ECO:0000256" key="18">
    <source>
        <dbReference type="PROSITE-ProRule" id="PRU00464"/>
    </source>
</evidence>
<dbReference type="PANTHER" id="PTHR23089">
    <property type="entry name" value="HISTIDINE TRIAD HIT PROTEIN"/>
    <property type="match status" value="1"/>
</dbReference>
<accession>A0A7R9ADM9</accession>
<evidence type="ECO:0000256" key="3">
    <source>
        <dbReference type="ARBA" id="ARBA00005204"/>
    </source>
</evidence>
<dbReference type="UniPathway" id="UPA00031">
    <property type="reaction ID" value="UER00007"/>
</dbReference>
<keyword evidence="8" id="KW-0547">Nucleotide-binding</keyword>
<gene>
    <name evidence="20" type="ORF">DSTB1V02_LOCUS11701</name>
</gene>
<dbReference type="InterPro" id="IPR008179">
    <property type="entry name" value="HisE"/>
</dbReference>
<keyword evidence="6" id="KW-0028">Amino-acid biosynthesis</keyword>
<evidence type="ECO:0000256" key="4">
    <source>
        <dbReference type="ARBA" id="ARBA00012414"/>
    </source>
</evidence>
<dbReference type="InterPro" id="IPR021130">
    <property type="entry name" value="PRib-ATP_PPHydrolase-like"/>
</dbReference>
<dbReference type="SUPFAM" id="SSF54197">
    <property type="entry name" value="HIT-like"/>
    <property type="match status" value="1"/>
</dbReference>
<dbReference type="HAMAP" id="MF_00236">
    <property type="entry name" value="TatA_E"/>
    <property type="match status" value="1"/>
</dbReference>
<dbReference type="GO" id="GO:0004636">
    <property type="term" value="F:phosphoribosyl-ATP diphosphatase activity"/>
    <property type="evidence" value="ECO:0007669"/>
    <property type="project" value="UniProtKB-EC"/>
</dbReference>
<dbReference type="InterPro" id="IPR011146">
    <property type="entry name" value="HIT-like"/>
</dbReference>
<keyword evidence="12" id="KW-1133">Transmembrane helix</keyword>
<name>A0A7R9ADM9_9CRUS</name>
<dbReference type="Pfam" id="PF02416">
    <property type="entry name" value="TatA_B_E"/>
    <property type="match status" value="1"/>
</dbReference>
<dbReference type="PRINTS" id="PR00332">
    <property type="entry name" value="HISTRIAD"/>
</dbReference>
<dbReference type="InterPro" id="IPR003369">
    <property type="entry name" value="TatA/B/E"/>
</dbReference>
<dbReference type="SUPFAM" id="SSF101386">
    <property type="entry name" value="all-alpha NTP pyrophosphatases"/>
    <property type="match status" value="1"/>
</dbReference>
<dbReference type="Gene3D" id="1.20.5.3310">
    <property type="match status" value="1"/>
</dbReference>
<keyword evidence="15" id="KW-0472">Membrane</keyword>
<keyword evidence="9" id="KW-0378">Hydrolase</keyword>
<protein>
    <recommendedName>
        <fullName evidence="4">phosphoribosyl-ATP diphosphatase</fullName>
        <ecNumber evidence="4">3.6.1.31</ecNumber>
    </recommendedName>
</protein>
<evidence type="ECO:0000256" key="7">
    <source>
        <dbReference type="ARBA" id="ARBA00022692"/>
    </source>
</evidence>
<evidence type="ECO:0000256" key="15">
    <source>
        <dbReference type="ARBA" id="ARBA00023136"/>
    </source>
</evidence>
<dbReference type="Gene3D" id="3.30.428.10">
    <property type="entry name" value="HIT-like"/>
    <property type="match status" value="1"/>
</dbReference>
<evidence type="ECO:0000259" key="19">
    <source>
        <dbReference type="PROSITE" id="PS51084"/>
    </source>
</evidence>
<evidence type="ECO:0000256" key="11">
    <source>
        <dbReference type="ARBA" id="ARBA00022927"/>
    </source>
</evidence>
<organism evidence="20">
    <name type="scientific">Darwinula stevensoni</name>
    <dbReference type="NCBI Taxonomy" id="69355"/>
    <lineage>
        <taxon>Eukaryota</taxon>
        <taxon>Metazoa</taxon>
        <taxon>Ecdysozoa</taxon>
        <taxon>Arthropoda</taxon>
        <taxon>Crustacea</taxon>
        <taxon>Oligostraca</taxon>
        <taxon>Ostracoda</taxon>
        <taxon>Podocopa</taxon>
        <taxon>Podocopida</taxon>
        <taxon>Darwinulocopina</taxon>
        <taxon>Darwinuloidea</taxon>
        <taxon>Darwinulidae</taxon>
        <taxon>Darwinula</taxon>
    </lineage>
</organism>
<evidence type="ECO:0000313" key="21">
    <source>
        <dbReference type="Proteomes" id="UP000677054"/>
    </source>
</evidence>
<dbReference type="EMBL" id="LR903472">
    <property type="protein sequence ID" value="CAD7251940.1"/>
    <property type="molecule type" value="Genomic_DNA"/>
</dbReference>
<evidence type="ECO:0000256" key="2">
    <source>
        <dbReference type="ARBA" id="ARBA00004167"/>
    </source>
</evidence>
<dbReference type="Pfam" id="PF01230">
    <property type="entry name" value="HIT"/>
    <property type="match status" value="1"/>
</dbReference>
<evidence type="ECO:0000256" key="14">
    <source>
        <dbReference type="ARBA" id="ARBA00023102"/>
    </source>
</evidence>
<evidence type="ECO:0000256" key="10">
    <source>
        <dbReference type="ARBA" id="ARBA00022840"/>
    </source>
</evidence>
<proteinExistence type="inferred from homology"/>
<dbReference type="AlphaFoldDB" id="A0A7R9ADM9"/>
<dbReference type="CDD" id="cd01276">
    <property type="entry name" value="PKCI_related"/>
    <property type="match status" value="1"/>
</dbReference>
<dbReference type="Proteomes" id="UP000677054">
    <property type="component" value="Unassembled WGS sequence"/>
</dbReference>
<dbReference type="NCBIfam" id="NF001611">
    <property type="entry name" value="PRK00400.1-3"/>
    <property type="match status" value="1"/>
</dbReference>
<evidence type="ECO:0000256" key="8">
    <source>
        <dbReference type="ARBA" id="ARBA00022741"/>
    </source>
</evidence>
<evidence type="ECO:0000256" key="12">
    <source>
        <dbReference type="ARBA" id="ARBA00022989"/>
    </source>
</evidence>
<comment type="catalytic activity">
    <reaction evidence="1">
        <text>1-(5-phospho-beta-D-ribosyl)-ATP + H2O = 1-(5-phospho-beta-D-ribosyl)-5'-AMP + diphosphate + H(+)</text>
        <dbReference type="Rhea" id="RHEA:22828"/>
        <dbReference type="ChEBI" id="CHEBI:15377"/>
        <dbReference type="ChEBI" id="CHEBI:15378"/>
        <dbReference type="ChEBI" id="CHEBI:33019"/>
        <dbReference type="ChEBI" id="CHEBI:59457"/>
        <dbReference type="ChEBI" id="CHEBI:73183"/>
        <dbReference type="EC" id="3.6.1.31"/>
    </reaction>
</comment>